<dbReference type="Gene3D" id="1.50.10.150">
    <property type="entry name" value="Voltage-dependent anion channel"/>
    <property type="match status" value="1"/>
</dbReference>
<evidence type="ECO:0000313" key="12">
    <source>
        <dbReference type="Proteomes" id="UP001149074"/>
    </source>
</evidence>
<dbReference type="PANTHER" id="PTHR31686:SF3">
    <property type="entry name" value="ACID TRANSPORT PROTEIN, PUTATIVE (AFU_ORTHOLOGUE AFUA_4G09410)-RELATED"/>
    <property type="match status" value="1"/>
</dbReference>
<gene>
    <name evidence="11" type="ORF">N7532_009562</name>
</gene>
<keyword evidence="5 10" id="KW-0812">Transmembrane</keyword>
<comment type="similarity">
    <text evidence="2">Belongs to the tellurite-resistance/dicarboxylate transporter (TDT) family.</text>
</comment>
<feature type="transmembrane region" description="Helical" evidence="10">
    <location>
        <begin position="191"/>
        <end position="217"/>
    </location>
</feature>
<dbReference type="RefSeq" id="XP_056472859.1">
    <property type="nucleotide sequence ID" value="XM_056622053.1"/>
</dbReference>
<dbReference type="GO" id="GO:0000319">
    <property type="term" value="F:sulfite transmembrane transporter activity"/>
    <property type="evidence" value="ECO:0007669"/>
    <property type="project" value="TreeGrafter"/>
</dbReference>
<dbReference type="EMBL" id="JAPQKI010000009">
    <property type="protein sequence ID" value="KAJ5090878.1"/>
    <property type="molecule type" value="Genomic_DNA"/>
</dbReference>
<reference evidence="11" key="2">
    <citation type="journal article" date="2023" name="IMA Fungus">
        <title>Comparative genomic study of the Penicillium genus elucidates a diverse pangenome and 15 lateral gene transfer events.</title>
        <authorList>
            <person name="Petersen C."/>
            <person name="Sorensen T."/>
            <person name="Nielsen M.R."/>
            <person name="Sondergaard T.E."/>
            <person name="Sorensen J.L."/>
            <person name="Fitzpatrick D.A."/>
            <person name="Frisvad J.C."/>
            <person name="Nielsen K.L."/>
        </authorList>
    </citation>
    <scope>NUCLEOTIDE SEQUENCE</scope>
    <source>
        <strain evidence="11">IBT 30761</strain>
    </source>
</reference>
<dbReference type="AlphaFoldDB" id="A0A9W9EZK8"/>
<evidence type="ECO:0000256" key="1">
    <source>
        <dbReference type="ARBA" id="ARBA00004651"/>
    </source>
</evidence>
<dbReference type="GeneID" id="81361032"/>
<dbReference type="InterPro" id="IPR004695">
    <property type="entry name" value="SLAC1/Mae1/Ssu1/TehA"/>
</dbReference>
<accession>A0A9W9EZK8</accession>
<keyword evidence="12" id="KW-1185">Reference proteome</keyword>
<keyword evidence="6 10" id="KW-1133">Transmembrane helix</keyword>
<evidence type="ECO:0000256" key="5">
    <source>
        <dbReference type="ARBA" id="ARBA00022692"/>
    </source>
</evidence>
<feature type="transmembrane region" description="Helical" evidence="10">
    <location>
        <begin position="347"/>
        <end position="366"/>
    </location>
</feature>
<evidence type="ECO:0000256" key="10">
    <source>
        <dbReference type="SAM" id="Phobius"/>
    </source>
</evidence>
<proteinExistence type="inferred from homology"/>
<reference evidence="11" key="1">
    <citation type="submission" date="2022-11" db="EMBL/GenBank/DDBJ databases">
        <authorList>
            <person name="Petersen C."/>
        </authorList>
    </citation>
    <scope>NUCLEOTIDE SEQUENCE</scope>
    <source>
        <strain evidence="11">IBT 30761</strain>
    </source>
</reference>
<protein>
    <recommendedName>
        <fullName evidence="9">Sulfite efflux pump SSU1</fullName>
    </recommendedName>
</protein>
<organism evidence="11 12">
    <name type="scientific">Penicillium argentinense</name>
    <dbReference type="NCBI Taxonomy" id="1131581"/>
    <lineage>
        <taxon>Eukaryota</taxon>
        <taxon>Fungi</taxon>
        <taxon>Dikarya</taxon>
        <taxon>Ascomycota</taxon>
        <taxon>Pezizomycotina</taxon>
        <taxon>Eurotiomycetes</taxon>
        <taxon>Eurotiomycetidae</taxon>
        <taxon>Eurotiales</taxon>
        <taxon>Aspergillaceae</taxon>
        <taxon>Penicillium</taxon>
    </lineage>
</organism>
<comment type="caution">
    <text evidence="11">The sequence shown here is derived from an EMBL/GenBank/DDBJ whole genome shotgun (WGS) entry which is preliminary data.</text>
</comment>
<feature type="transmembrane region" description="Helical" evidence="10">
    <location>
        <begin position="123"/>
        <end position="146"/>
    </location>
</feature>
<feature type="transmembrane region" description="Helical" evidence="10">
    <location>
        <begin position="158"/>
        <end position="179"/>
    </location>
</feature>
<dbReference type="FunFam" id="1.50.10.150:FF:000004">
    <property type="entry name" value="Malic acid transporter"/>
    <property type="match status" value="1"/>
</dbReference>
<dbReference type="PANTHER" id="PTHR31686">
    <property type="match status" value="1"/>
</dbReference>
<feature type="transmembrane region" description="Helical" evidence="10">
    <location>
        <begin position="322"/>
        <end position="340"/>
    </location>
</feature>
<dbReference type="OrthoDB" id="1099at2759"/>
<evidence type="ECO:0000256" key="4">
    <source>
        <dbReference type="ARBA" id="ARBA00022475"/>
    </source>
</evidence>
<feature type="transmembrane region" description="Helical" evidence="10">
    <location>
        <begin position="21"/>
        <end position="43"/>
    </location>
</feature>
<evidence type="ECO:0000256" key="6">
    <source>
        <dbReference type="ARBA" id="ARBA00022989"/>
    </source>
</evidence>
<dbReference type="InterPro" id="IPR051629">
    <property type="entry name" value="Sulfite_efflux_TDT"/>
</dbReference>
<keyword evidence="7 10" id="KW-0472">Membrane</keyword>
<evidence type="ECO:0000313" key="11">
    <source>
        <dbReference type="EMBL" id="KAJ5090878.1"/>
    </source>
</evidence>
<keyword evidence="3" id="KW-0813">Transport</keyword>
<feature type="transmembrane region" description="Helical" evidence="10">
    <location>
        <begin position="55"/>
        <end position="76"/>
    </location>
</feature>
<evidence type="ECO:0000256" key="9">
    <source>
        <dbReference type="ARBA" id="ARBA00072906"/>
    </source>
</evidence>
<comment type="function">
    <text evidence="8">Sulphite efflux pump required for the secretion of sulphite as a reducing agent. In the presence of sulphite, cystine in keratin is directly cleaved to cysteine and S-sulphocysteine, and thereby, reduced proteins become accessible to hydrolysis by a variety of secreted endo- and exoproteases. Excretion of sulphite mediated by an efflux pump also represents a detoxification pathway for dermatophytes during infection of the epidermal stratum corneum, hair and nails, which are rich in cysteine.</text>
</comment>
<evidence type="ECO:0000256" key="2">
    <source>
        <dbReference type="ARBA" id="ARBA00008566"/>
    </source>
</evidence>
<evidence type="ECO:0000256" key="8">
    <source>
        <dbReference type="ARBA" id="ARBA00056100"/>
    </source>
</evidence>
<comment type="subcellular location">
    <subcellularLocation>
        <location evidence="1">Cell membrane</location>
        <topology evidence="1">Multi-pass membrane protein</topology>
    </subcellularLocation>
</comment>
<name>A0A9W9EZK8_9EURO</name>
<keyword evidence="4" id="KW-1003">Cell membrane</keyword>
<feature type="non-terminal residue" evidence="11">
    <location>
        <position position="398"/>
    </location>
</feature>
<sequence length="398" mass="43472">INMSNAGRSLEPPERPRCLALWNFASQWFLIPQGTGIISVILYRLDYQFSGLQTLAKIVWIYTIVLLGLCLALYMLRVAIYPQYVRQQLRTNLVETSCLSSIPITFTSILQLAALQYGHRAGLAIYILWWISTALAIIACLGIPYIQLKLQPPGMHHLPPAILLPFIAALTSAAGGGVICRFCNLHPRLQVPALIISYLEVGAGLALSGSFDALLLFQHFDRFHAPADKVWQDMIVCGPFGQGSFALQVLGEAAEKGSFAAYDRGTFLTAAAGKPIGFISQFLGLLTWGYGVFWWCFAILSICHTACGQPGGWRATQFSLSAWSLIFPWGVFANSAVEFGKIMASPAFAVVSTGLLLLLLVMWVVMQVLTVKGIVTGRIVGLPHGWKARRADAEPKAA</sequence>
<dbReference type="GO" id="GO:0005886">
    <property type="term" value="C:plasma membrane"/>
    <property type="evidence" value="ECO:0007669"/>
    <property type="project" value="UniProtKB-SubCell"/>
</dbReference>
<evidence type="ECO:0000256" key="7">
    <source>
        <dbReference type="ARBA" id="ARBA00023136"/>
    </source>
</evidence>
<dbReference type="InterPro" id="IPR038665">
    <property type="entry name" value="Voltage-dep_anion_channel_sf"/>
</dbReference>
<feature type="transmembrane region" description="Helical" evidence="10">
    <location>
        <begin position="282"/>
        <end position="302"/>
    </location>
</feature>
<dbReference type="Proteomes" id="UP001149074">
    <property type="component" value="Unassembled WGS sequence"/>
</dbReference>
<evidence type="ECO:0000256" key="3">
    <source>
        <dbReference type="ARBA" id="ARBA00022448"/>
    </source>
</evidence>
<dbReference type="CDD" id="cd09299">
    <property type="entry name" value="TDT"/>
    <property type="match status" value="1"/>
</dbReference>
<dbReference type="Pfam" id="PF03595">
    <property type="entry name" value="SLAC1"/>
    <property type="match status" value="1"/>
</dbReference>